<keyword evidence="6" id="KW-1185">Reference proteome</keyword>
<comment type="caution">
    <text evidence="5">The sequence shown here is derived from an EMBL/GenBank/DDBJ whole genome shotgun (WGS) entry which is preliminary data.</text>
</comment>
<dbReference type="InterPro" id="IPR015402">
    <property type="entry name" value="DUF1980"/>
</dbReference>
<feature type="transmembrane region" description="Helical" evidence="2">
    <location>
        <begin position="119"/>
        <end position="137"/>
    </location>
</feature>
<dbReference type="RefSeq" id="WP_232185918.1">
    <property type="nucleotide sequence ID" value="NZ_JAIOAP010000006.1"/>
</dbReference>
<evidence type="ECO:0000256" key="2">
    <source>
        <dbReference type="SAM" id="Phobius"/>
    </source>
</evidence>
<name>A0ABV1KTK5_9BACL</name>
<dbReference type="NCBIfam" id="TIGR03943">
    <property type="entry name" value="TIGR03943 family putative permease subunit"/>
    <property type="match status" value="1"/>
</dbReference>
<dbReference type="EMBL" id="JASKHM010000007">
    <property type="protein sequence ID" value="MEQ4483342.1"/>
    <property type="molecule type" value="Genomic_DNA"/>
</dbReference>
<feature type="domain" description="DUF1980" evidence="3">
    <location>
        <begin position="2"/>
        <end position="150"/>
    </location>
</feature>
<evidence type="ECO:0000313" key="6">
    <source>
        <dbReference type="Proteomes" id="UP001493487"/>
    </source>
</evidence>
<dbReference type="InterPro" id="IPR052955">
    <property type="entry name" value="UPF0703_membrane_permease"/>
</dbReference>
<dbReference type="Pfam" id="PF09323">
    <property type="entry name" value="DUF1980"/>
    <property type="match status" value="1"/>
</dbReference>
<proteinExistence type="predicted"/>
<evidence type="ECO:0000259" key="3">
    <source>
        <dbReference type="Pfam" id="PF09323"/>
    </source>
</evidence>
<dbReference type="InterPro" id="IPR048447">
    <property type="entry name" value="DUF1980_C"/>
</dbReference>
<feature type="transmembrane region" description="Helical" evidence="2">
    <location>
        <begin position="5"/>
        <end position="21"/>
    </location>
</feature>
<dbReference type="Proteomes" id="UP001493487">
    <property type="component" value="Unassembled WGS sequence"/>
</dbReference>
<protein>
    <submittedName>
        <fullName evidence="5">TIGR03943 family protein</fullName>
    </submittedName>
</protein>
<dbReference type="PANTHER" id="PTHR40047">
    <property type="entry name" value="UPF0703 PROTEIN YCGQ"/>
    <property type="match status" value="1"/>
</dbReference>
<accession>A0ABV1KTK5</accession>
<feature type="transmembrane region" description="Helical" evidence="2">
    <location>
        <begin position="33"/>
        <end position="54"/>
    </location>
</feature>
<keyword evidence="2" id="KW-0812">Transmembrane</keyword>
<evidence type="ECO:0000313" key="5">
    <source>
        <dbReference type="EMBL" id="MEQ4483342.1"/>
    </source>
</evidence>
<feature type="compositionally biased region" description="Basic and acidic residues" evidence="1">
    <location>
        <begin position="69"/>
        <end position="106"/>
    </location>
</feature>
<feature type="region of interest" description="Disordered" evidence="1">
    <location>
        <begin position="69"/>
        <end position="113"/>
    </location>
</feature>
<feature type="domain" description="DUF1980" evidence="4">
    <location>
        <begin position="178"/>
        <end position="317"/>
    </location>
</feature>
<dbReference type="InterPro" id="IPR048493">
    <property type="entry name" value="DUF1980_N"/>
</dbReference>
<keyword evidence="2" id="KW-0472">Membrane</keyword>
<dbReference type="Pfam" id="PF21537">
    <property type="entry name" value="DUF1980_C"/>
    <property type="match status" value="1"/>
</dbReference>
<dbReference type="PANTHER" id="PTHR40047:SF1">
    <property type="entry name" value="UPF0703 PROTEIN YCGQ"/>
    <property type="match status" value="1"/>
</dbReference>
<gene>
    <name evidence="5" type="ORF">QJS35_13165</name>
</gene>
<evidence type="ECO:0000256" key="1">
    <source>
        <dbReference type="SAM" id="MobiDB-lite"/>
    </source>
</evidence>
<keyword evidence="2" id="KW-1133">Transmembrane helix</keyword>
<reference evidence="5 6" key="1">
    <citation type="journal article" date="2023" name="Genome Announc.">
        <title>Pan-Genome Analyses of the Genus Cohnella and Proposal of the Novel Species Cohnella silvisoli sp. nov., Isolated from Forest Soil.</title>
        <authorList>
            <person name="Wang C."/>
            <person name="Mao L."/>
            <person name="Bao G."/>
            <person name="Zhu H."/>
        </authorList>
    </citation>
    <scope>NUCLEOTIDE SEQUENCE [LARGE SCALE GENOMIC DNA]</scope>
    <source>
        <strain evidence="5 6">NL03-T5-1</strain>
    </source>
</reference>
<evidence type="ECO:0000259" key="4">
    <source>
        <dbReference type="Pfam" id="PF21537"/>
    </source>
</evidence>
<organism evidence="5 6">
    <name type="scientific">Cohnella silvisoli</name>
    <dbReference type="NCBI Taxonomy" id="2873699"/>
    <lineage>
        <taxon>Bacteria</taxon>
        <taxon>Bacillati</taxon>
        <taxon>Bacillota</taxon>
        <taxon>Bacilli</taxon>
        <taxon>Bacillales</taxon>
        <taxon>Paenibacillaceae</taxon>
        <taxon>Cohnella</taxon>
    </lineage>
</organism>
<sequence>MIRFYILFGFAFMFMLIHWQGKLNKYINTKYSYLSISAIVILLLLSLIEVVRMYRLEQAEKNRALAAEHQHEHEGEHHEHSHEHNHEHEHVHDHTQVHEHNHEHNHGHSHGSSSKWKRAIGYLVLSFPIFTGIFLPVQTLDSSFVKAKGFSFPSMNSSISDRNPGQHQFLKPDSSVFYGEEGYEAVKNKELSEFRNLREISLDDQKYMKGMEVIYNFPGEFMGRTISFDGFAYKGEQVDGEHYFVFRFGFIHCAADSGVFGMLVDFPKGTQLHDDDWVHVTGVLTSELYQPFKQTIPVLKVSSWTAIPAPKDPYVYRVN</sequence>